<organism evidence="1 2">
    <name type="scientific">Halteria grandinella</name>
    <dbReference type="NCBI Taxonomy" id="5974"/>
    <lineage>
        <taxon>Eukaryota</taxon>
        <taxon>Sar</taxon>
        <taxon>Alveolata</taxon>
        <taxon>Ciliophora</taxon>
        <taxon>Intramacronucleata</taxon>
        <taxon>Spirotrichea</taxon>
        <taxon>Stichotrichia</taxon>
        <taxon>Sporadotrichida</taxon>
        <taxon>Halteriidae</taxon>
        <taxon>Halteria</taxon>
    </lineage>
</organism>
<keyword evidence="2" id="KW-1185">Reference proteome</keyword>
<evidence type="ECO:0000313" key="2">
    <source>
        <dbReference type="Proteomes" id="UP000785679"/>
    </source>
</evidence>
<dbReference type="EMBL" id="RRYP01016538">
    <property type="protein sequence ID" value="TNV74974.1"/>
    <property type="molecule type" value="Genomic_DNA"/>
</dbReference>
<sequence length="77" mass="8940">MKSSVLQYAWQKVRSGSAERYSRFFIINRFAVFIYSTTLSADDMTCLLLSLLQRSSPSEKDLQEAMMIYSYQCLSFS</sequence>
<reference evidence="1" key="1">
    <citation type="submission" date="2019-06" db="EMBL/GenBank/DDBJ databases">
        <authorList>
            <person name="Zheng W."/>
        </authorList>
    </citation>
    <scope>NUCLEOTIDE SEQUENCE</scope>
    <source>
        <strain evidence="1">QDHG01</strain>
    </source>
</reference>
<name>A0A8J8SXY6_HALGN</name>
<evidence type="ECO:0000313" key="1">
    <source>
        <dbReference type="EMBL" id="TNV74974.1"/>
    </source>
</evidence>
<comment type="caution">
    <text evidence="1">The sequence shown here is derived from an EMBL/GenBank/DDBJ whole genome shotgun (WGS) entry which is preliminary data.</text>
</comment>
<gene>
    <name evidence="1" type="ORF">FGO68_gene10460</name>
</gene>
<dbReference type="Proteomes" id="UP000785679">
    <property type="component" value="Unassembled WGS sequence"/>
</dbReference>
<proteinExistence type="predicted"/>
<dbReference type="AlphaFoldDB" id="A0A8J8SXY6"/>
<protein>
    <submittedName>
        <fullName evidence="1">Uncharacterized protein</fullName>
    </submittedName>
</protein>
<accession>A0A8J8SXY6</accession>